<evidence type="ECO:0008006" key="3">
    <source>
        <dbReference type="Google" id="ProtNLM"/>
    </source>
</evidence>
<gene>
    <name evidence="2" type="ORF">PVT71_22360</name>
</gene>
<organism evidence="2">
    <name type="scientific">Alloyangia sp. H15</name>
    <dbReference type="NCBI Taxonomy" id="3029062"/>
    <lineage>
        <taxon>Bacteria</taxon>
        <taxon>Pseudomonadati</taxon>
        <taxon>Pseudomonadota</taxon>
        <taxon>Alphaproteobacteria</taxon>
        <taxon>Rhodobacterales</taxon>
        <taxon>Roseobacteraceae</taxon>
        <taxon>Alloyangia</taxon>
    </lineage>
</organism>
<dbReference type="RefSeq" id="WP_353474695.1">
    <property type="nucleotide sequence ID" value="NZ_CP123385.1"/>
</dbReference>
<reference evidence="2" key="1">
    <citation type="submission" date="2023-02" db="EMBL/GenBank/DDBJ databases">
        <title>Description and genomic characterization of Salipiger bruguierae sp. nov., isolated from the sediment of mangrove plant Bruguiera sexangula.</title>
        <authorList>
            <person name="Long M."/>
        </authorList>
    </citation>
    <scope>NUCLEOTIDE SEQUENCE</scope>
    <source>
        <strain evidence="2">H15</strain>
    </source>
</reference>
<feature type="compositionally biased region" description="Pro residues" evidence="1">
    <location>
        <begin position="1"/>
        <end position="14"/>
    </location>
</feature>
<dbReference type="AlphaFoldDB" id="A0AAU8AMV5"/>
<accession>A0AAU8AMV5</accession>
<sequence>MPDRPFPASAPPPAGHNGGPALEPASLLAVERWRRAKAARKGPSGIALRMQLGRAAELGMAPRDYLALRAFCGTDISAVAFLPEALGLGLGRRLSMPGQIRARLRAMRDVHLLCFSPPAEPPALFREDLAELTGCQIAGCAPCPALVLPWSEARAAARALLDPLRLTGAAVLLVGAGEVATQLYGAARLGGHMSPDEFFGSGPA</sequence>
<dbReference type="EMBL" id="CP123385">
    <property type="protein sequence ID" value="XCC95828.1"/>
    <property type="molecule type" value="Genomic_DNA"/>
</dbReference>
<feature type="region of interest" description="Disordered" evidence="1">
    <location>
        <begin position="1"/>
        <end position="21"/>
    </location>
</feature>
<name>A0AAU8AMV5_9RHOB</name>
<evidence type="ECO:0000313" key="2">
    <source>
        <dbReference type="EMBL" id="XCC95828.1"/>
    </source>
</evidence>
<evidence type="ECO:0000256" key="1">
    <source>
        <dbReference type="SAM" id="MobiDB-lite"/>
    </source>
</evidence>
<protein>
    <recommendedName>
        <fullName evidence="3">PAS domain-containing protein</fullName>
    </recommendedName>
</protein>
<proteinExistence type="predicted"/>